<keyword evidence="2" id="KW-1185">Reference proteome</keyword>
<dbReference type="EMBL" id="VOFY01000501">
    <property type="protein sequence ID" value="KAA8578553.1"/>
    <property type="molecule type" value="Genomic_DNA"/>
</dbReference>
<evidence type="ECO:0000313" key="2">
    <source>
        <dbReference type="Proteomes" id="UP000327493"/>
    </source>
</evidence>
<reference evidence="1 2" key="1">
    <citation type="submission" date="2019-08" db="EMBL/GenBank/DDBJ databases">
        <title>A chromosome-level genome assembly, high-density linkage maps, and genome scans reveal the genomic architecture of hybrid incompatibilities underlying speciation via character displacement in darters (Percidae: Etheostominae).</title>
        <authorList>
            <person name="Moran R.L."/>
            <person name="Catchen J.M."/>
            <person name="Fuller R.C."/>
        </authorList>
    </citation>
    <scope>NUCLEOTIDE SEQUENCE [LARGE SCALE GENOMIC DNA]</scope>
    <source>
        <strain evidence="1">EspeVRDwgs_2016</strain>
        <tissue evidence="1">Muscle</tissue>
    </source>
</reference>
<comment type="caution">
    <text evidence="1">The sequence shown here is derived from an EMBL/GenBank/DDBJ whole genome shotgun (WGS) entry which is preliminary data.</text>
</comment>
<organism evidence="1 2">
    <name type="scientific">Etheostoma spectabile</name>
    <name type="common">orangethroat darter</name>
    <dbReference type="NCBI Taxonomy" id="54343"/>
    <lineage>
        <taxon>Eukaryota</taxon>
        <taxon>Metazoa</taxon>
        <taxon>Chordata</taxon>
        <taxon>Craniata</taxon>
        <taxon>Vertebrata</taxon>
        <taxon>Euteleostomi</taxon>
        <taxon>Actinopterygii</taxon>
        <taxon>Neopterygii</taxon>
        <taxon>Teleostei</taxon>
        <taxon>Neoteleostei</taxon>
        <taxon>Acanthomorphata</taxon>
        <taxon>Eupercaria</taxon>
        <taxon>Perciformes</taxon>
        <taxon>Percoidei</taxon>
        <taxon>Percidae</taxon>
        <taxon>Etheostomatinae</taxon>
        <taxon>Etheostoma</taxon>
    </lineage>
</organism>
<dbReference type="AlphaFoldDB" id="A0A5J5CBR3"/>
<protein>
    <submittedName>
        <fullName evidence="1">Uncharacterized protein</fullName>
    </submittedName>
</protein>
<sequence>MNSTPAPSHPHCCTSQFTHFSHSIFRYAHCNHYTALFHNTTHKKHLFVFQAEGS</sequence>
<evidence type="ECO:0000313" key="1">
    <source>
        <dbReference type="EMBL" id="KAA8578553.1"/>
    </source>
</evidence>
<dbReference type="Proteomes" id="UP000327493">
    <property type="component" value="Unassembled WGS sequence"/>
</dbReference>
<name>A0A5J5CBR3_9PERO</name>
<proteinExistence type="predicted"/>
<accession>A0A5J5CBR3</accession>
<gene>
    <name evidence="1" type="ORF">FQN60_002551</name>
</gene>